<organism evidence="1 2">
    <name type="scientific">Colletotrichum spaethianum</name>
    <dbReference type="NCBI Taxonomy" id="700344"/>
    <lineage>
        <taxon>Eukaryota</taxon>
        <taxon>Fungi</taxon>
        <taxon>Dikarya</taxon>
        <taxon>Ascomycota</taxon>
        <taxon>Pezizomycotina</taxon>
        <taxon>Sordariomycetes</taxon>
        <taxon>Hypocreomycetidae</taxon>
        <taxon>Glomerellales</taxon>
        <taxon>Glomerellaceae</taxon>
        <taxon>Colletotrichum</taxon>
        <taxon>Colletotrichum spaethianum species complex</taxon>
    </lineage>
</organism>
<protein>
    <submittedName>
        <fullName evidence="1">Uncharacterized protein</fullName>
    </submittedName>
</protein>
<evidence type="ECO:0000313" key="1">
    <source>
        <dbReference type="EMBL" id="GKT49027.1"/>
    </source>
</evidence>
<evidence type="ECO:0000313" key="2">
    <source>
        <dbReference type="Proteomes" id="UP001055115"/>
    </source>
</evidence>
<comment type="caution">
    <text evidence="1">The sequence shown here is derived from an EMBL/GenBank/DDBJ whole genome shotgun (WGS) entry which is preliminary data.</text>
</comment>
<dbReference type="Proteomes" id="UP001055115">
    <property type="component" value="Unassembled WGS sequence"/>
</dbReference>
<reference evidence="1 2" key="1">
    <citation type="submission" date="2022-03" db="EMBL/GenBank/DDBJ databases">
        <title>Genome data of Colletotrichum spp.</title>
        <authorList>
            <person name="Utami Y.D."/>
            <person name="Hiruma K."/>
        </authorList>
    </citation>
    <scope>NUCLEOTIDE SEQUENCE [LARGE SCALE GENOMIC DNA]</scope>
    <source>
        <strain evidence="1 2">MAFF 239500</strain>
    </source>
</reference>
<keyword evidence="2" id="KW-1185">Reference proteome</keyword>
<dbReference type="AlphaFoldDB" id="A0AA37PB81"/>
<dbReference type="GeneID" id="73330010"/>
<dbReference type="RefSeq" id="XP_049131377.1">
    <property type="nucleotide sequence ID" value="XM_049275420.1"/>
</dbReference>
<sequence>MTSYADETTRTWEDTVGGLQQRSIGPKASIVFEAAMGEPWTPKKSIPRTRVRVPHQTFRDFVTQAQEPGDLGDLGRGIFECHSANLPKLPNYAFPVSHSGVNPRLDLVSLGGGVRIVCILFSSLPRWTLAIANQPQVARKNGVPLGAVLS</sequence>
<dbReference type="EMBL" id="BQXU01000027">
    <property type="protein sequence ID" value="GKT49027.1"/>
    <property type="molecule type" value="Genomic_DNA"/>
</dbReference>
<name>A0AA37PB81_9PEZI</name>
<accession>A0AA37PB81</accession>
<proteinExistence type="predicted"/>
<gene>
    <name evidence="1" type="ORF">ColSpa_09208</name>
</gene>